<feature type="compositionally biased region" description="Basic and acidic residues" evidence="6">
    <location>
        <begin position="504"/>
        <end position="517"/>
    </location>
</feature>
<dbReference type="Gene3D" id="3.40.50.300">
    <property type="entry name" value="P-loop containing nucleotide triphosphate hydrolases"/>
    <property type="match status" value="1"/>
</dbReference>
<dbReference type="PANTHER" id="PTHR10229">
    <property type="entry name" value="GTP-BINDING PROTEIN HFLX"/>
    <property type="match status" value="1"/>
</dbReference>
<keyword evidence="2 5" id="KW-0547">Nucleotide-binding</keyword>
<dbReference type="InterPro" id="IPR030394">
    <property type="entry name" value="G_HFLX_dom"/>
</dbReference>
<comment type="subunit">
    <text evidence="5">Monomer. Associates with the 50S ribosomal subunit.</text>
</comment>
<evidence type="ECO:0000256" key="4">
    <source>
        <dbReference type="ARBA" id="ARBA00023134"/>
    </source>
</evidence>
<name>G0LKY3_HALWC</name>
<dbReference type="GO" id="GO:0043022">
    <property type="term" value="F:ribosome binding"/>
    <property type="evidence" value="ECO:0007669"/>
    <property type="project" value="TreeGrafter"/>
</dbReference>
<dbReference type="PROSITE" id="PS51705">
    <property type="entry name" value="G_HFLX"/>
    <property type="match status" value="1"/>
</dbReference>
<evidence type="ECO:0000313" key="9">
    <source>
        <dbReference type="Proteomes" id="UP000007954"/>
    </source>
</evidence>
<dbReference type="SUPFAM" id="SSF52540">
    <property type="entry name" value="P-loop containing nucleoside triphosphate hydrolases"/>
    <property type="match status" value="1"/>
</dbReference>
<evidence type="ECO:0000256" key="6">
    <source>
        <dbReference type="SAM" id="MobiDB-lite"/>
    </source>
</evidence>
<gene>
    <name evidence="5 8" type="primary">hflX</name>
    <name evidence="8" type="ordered locus">Hqrw_2585</name>
</gene>
<organism evidence="8 9">
    <name type="scientific">Haloquadratum walsbyi (strain DSM 16854 / JCM 12705 / C23)</name>
    <dbReference type="NCBI Taxonomy" id="768065"/>
    <lineage>
        <taxon>Archaea</taxon>
        <taxon>Methanobacteriati</taxon>
        <taxon>Methanobacteriota</taxon>
        <taxon>Stenosarchaea group</taxon>
        <taxon>Halobacteria</taxon>
        <taxon>Halobacteriales</taxon>
        <taxon>Haloferacaceae</taxon>
        <taxon>Haloquadratum</taxon>
    </lineage>
</organism>
<protein>
    <recommendedName>
        <fullName evidence="5">GTPase HflX</fullName>
    </recommendedName>
    <alternativeName>
        <fullName evidence="5">GTP-binding protein HflX</fullName>
    </alternativeName>
</protein>
<dbReference type="InterPro" id="IPR045498">
    <property type="entry name" value="HflX_C"/>
</dbReference>
<dbReference type="InterPro" id="IPR027417">
    <property type="entry name" value="P-loop_NTPase"/>
</dbReference>
<dbReference type="Gene3D" id="6.10.250.2860">
    <property type="match status" value="1"/>
</dbReference>
<keyword evidence="4 5" id="KW-0342">GTP-binding</keyword>
<dbReference type="EMBL" id="FR746099">
    <property type="protein sequence ID" value="CCC40423.1"/>
    <property type="molecule type" value="Genomic_DNA"/>
</dbReference>
<sequence>MTISPVIVAQRVDPNAVADLSEIADLARAAGYDVSNTLTQSREEDAAYHFGEGKIEALARLVKQTDAEAVIVDNRLGPYQTYNIGGKLPTGVEVIDRFTLILEIFGQRANTRKAQLQVELAELRYELPRVEAKSSLAKRDERPGFMGLGEYDESRERDIKAQISRISQELDAIAEKEQTRREQRRESGFDLVALAGYTNAGKSTLLRRLADDLDITENKNRHPDLEQTAESEDRLFTTLGTTTRRADTGRRDVLLTDTVGFVSDLPHWLVESFESTLDSVYRADLVLLVVDASESIDAMREKLITSHDTLYERNEAPIVTVLNKTDCVEEGELDRKMQSLDALAPNPVAVSGLTGENIEQLTNRIENELPSWHDERLLLPLSDDAMSLVSWLYNHGHVENEEYTDTGDAVLIEFSARSTIVKRARAKAAELEESPSKGASDESANTHDSNGVNTKTQAQLSERRHDNEIMESESNPERMDTASDRESTSYEESDTTHQVASDSPPDRMSDSTREIHHNNPSQVTEDDVTQEDHIDAVDIDVNYPLMSEKNSSDTDTNSKAE</sequence>
<dbReference type="Pfam" id="PF19275">
    <property type="entry name" value="HflX_C"/>
    <property type="match status" value="1"/>
</dbReference>
<keyword evidence="1" id="KW-0479">Metal-binding</keyword>
<dbReference type="InterPro" id="IPR042108">
    <property type="entry name" value="GTPase_HflX_N_sf"/>
</dbReference>
<dbReference type="Pfam" id="PF01926">
    <property type="entry name" value="MMR_HSR1"/>
    <property type="match status" value="1"/>
</dbReference>
<dbReference type="InterPro" id="IPR006073">
    <property type="entry name" value="GTP-bd"/>
</dbReference>
<dbReference type="Pfam" id="PF16360">
    <property type="entry name" value="GTP-bdg_M"/>
    <property type="match status" value="1"/>
</dbReference>
<evidence type="ECO:0000256" key="2">
    <source>
        <dbReference type="ARBA" id="ARBA00022741"/>
    </source>
</evidence>
<feature type="domain" description="Hflx-type G" evidence="7">
    <location>
        <begin position="190"/>
        <end position="373"/>
    </location>
</feature>
<dbReference type="HOGENOM" id="CLU_019597_2_0_2"/>
<evidence type="ECO:0000313" key="8">
    <source>
        <dbReference type="EMBL" id="CCC40423.1"/>
    </source>
</evidence>
<keyword evidence="5" id="KW-0963">Cytoplasm</keyword>
<proteinExistence type="inferred from homology"/>
<evidence type="ECO:0000259" key="7">
    <source>
        <dbReference type="PROSITE" id="PS51705"/>
    </source>
</evidence>
<dbReference type="KEGG" id="hwc:Hqrw_2585"/>
<reference evidence="8 9" key="1">
    <citation type="journal article" date="2011" name="PLoS ONE">
        <title>Haloquadratum walsbyi: limited diversity in a global pond.</title>
        <authorList>
            <person name="Dyall-Smith M."/>
            <person name="Pfeiffer F."/>
            <person name="Klee K."/>
            <person name="Palm P."/>
            <person name="Gross K."/>
            <person name="Schuster S.C."/>
            <person name="Rampp M."/>
            <person name="Oesterhelt D."/>
        </authorList>
    </citation>
    <scope>NUCLEOTIDE SEQUENCE [LARGE SCALE GENOMIC DNA]</scope>
    <source>
        <strain evidence="9">DSM 16854 / JCM 12705 / C23</strain>
    </source>
</reference>
<dbReference type="CDD" id="cd01878">
    <property type="entry name" value="HflX"/>
    <property type="match status" value="1"/>
</dbReference>
<comment type="similarity">
    <text evidence="5">Belongs to the TRAFAC class OBG-HflX-like GTPase superfamily. HflX GTPase family.</text>
</comment>
<feature type="region of interest" description="Disordered" evidence="6">
    <location>
        <begin position="428"/>
        <end position="561"/>
    </location>
</feature>
<accession>G0LKY3</accession>
<dbReference type="GO" id="GO:0046872">
    <property type="term" value="F:metal ion binding"/>
    <property type="evidence" value="ECO:0007669"/>
    <property type="project" value="UniProtKB-KW"/>
</dbReference>
<dbReference type="GO" id="GO:0003924">
    <property type="term" value="F:GTPase activity"/>
    <property type="evidence" value="ECO:0007669"/>
    <property type="project" value="UniProtKB-UniRule"/>
</dbReference>
<feature type="compositionally biased region" description="Polar residues" evidence="6">
    <location>
        <begin position="442"/>
        <end position="460"/>
    </location>
</feature>
<dbReference type="PANTHER" id="PTHR10229:SF8">
    <property type="entry name" value="GTPASE HFLX"/>
    <property type="match status" value="1"/>
</dbReference>
<evidence type="ECO:0000256" key="5">
    <source>
        <dbReference type="HAMAP-Rule" id="MF_00900"/>
    </source>
</evidence>
<dbReference type="AlphaFoldDB" id="G0LKY3"/>
<dbReference type="OrthoDB" id="10150at2157"/>
<feature type="compositionally biased region" description="Basic and acidic residues" evidence="6">
    <location>
        <begin position="550"/>
        <end position="561"/>
    </location>
</feature>
<dbReference type="GO" id="GO:0005737">
    <property type="term" value="C:cytoplasm"/>
    <property type="evidence" value="ECO:0007669"/>
    <property type="project" value="UniProtKB-SubCell"/>
</dbReference>
<evidence type="ECO:0000256" key="1">
    <source>
        <dbReference type="ARBA" id="ARBA00022723"/>
    </source>
</evidence>
<dbReference type="InterPro" id="IPR032305">
    <property type="entry name" value="GTP-bd_M"/>
</dbReference>
<dbReference type="GO" id="GO:0005525">
    <property type="term" value="F:GTP binding"/>
    <property type="evidence" value="ECO:0007669"/>
    <property type="project" value="UniProtKB-UniRule"/>
</dbReference>
<dbReference type="Proteomes" id="UP000007954">
    <property type="component" value="Chromosome"/>
</dbReference>
<comment type="function">
    <text evidence="5">GTPase that associates with the 50S ribosomal subunit and may have a role during protein synthesis or ribosome biogenesis.</text>
</comment>
<dbReference type="Gene3D" id="3.40.50.11060">
    <property type="entry name" value="GTPase HflX, N-terminal domain"/>
    <property type="match status" value="1"/>
</dbReference>
<dbReference type="Pfam" id="PF13167">
    <property type="entry name" value="GTP-bdg_N"/>
    <property type="match status" value="1"/>
</dbReference>
<comment type="subcellular location">
    <subcellularLocation>
        <location evidence="5">Cytoplasm</location>
    </subcellularLocation>
    <text evidence="5">May associate with membranes.</text>
</comment>
<dbReference type="InterPro" id="IPR025121">
    <property type="entry name" value="GTPase_HflX_N"/>
</dbReference>
<dbReference type="NCBIfam" id="TIGR03156">
    <property type="entry name" value="GTP_HflX"/>
    <property type="match status" value="1"/>
</dbReference>
<evidence type="ECO:0000256" key="3">
    <source>
        <dbReference type="ARBA" id="ARBA00022842"/>
    </source>
</evidence>
<dbReference type="InterPro" id="IPR016496">
    <property type="entry name" value="GTPase_HflX"/>
</dbReference>
<keyword evidence="3" id="KW-0460">Magnesium</keyword>
<dbReference type="HAMAP" id="MF_00900">
    <property type="entry name" value="GTPase_HflX"/>
    <property type="match status" value="1"/>
</dbReference>
<feature type="compositionally biased region" description="Basic and acidic residues" evidence="6">
    <location>
        <begin position="475"/>
        <end position="488"/>
    </location>
</feature>